<dbReference type="Proteomes" id="UP001148018">
    <property type="component" value="Unassembled WGS sequence"/>
</dbReference>
<keyword evidence="6" id="KW-1185">Reference proteome</keyword>
<proteinExistence type="inferred from homology"/>
<gene>
    <name evidence="5" type="ORF">NHX12_031968</name>
</gene>
<comment type="caution">
    <text evidence="5">The sequence shown here is derived from an EMBL/GenBank/DDBJ whole genome shotgun (WGS) entry which is preliminary data.</text>
</comment>
<keyword evidence="2 3" id="KW-0808">Transferase</keyword>
<dbReference type="Gene3D" id="3.40.50.300">
    <property type="entry name" value="P-loop containing nucleotide triphosphate hydrolases"/>
    <property type="match status" value="1"/>
</dbReference>
<feature type="domain" description="Sulfotransferase" evidence="4">
    <location>
        <begin position="36"/>
        <end position="115"/>
    </location>
</feature>
<evidence type="ECO:0000256" key="3">
    <source>
        <dbReference type="RuleBase" id="RU361155"/>
    </source>
</evidence>
<evidence type="ECO:0000256" key="1">
    <source>
        <dbReference type="ARBA" id="ARBA00005771"/>
    </source>
</evidence>
<evidence type="ECO:0000313" key="5">
    <source>
        <dbReference type="EMBL" id="KAJ3600995.1"/>
    </source>
</evidence>
<dbReference type="InterPro" id="IPR000863">
    <property type="entry name" value="Sulfotransferase_dom"/>
</dbReference>
<accession>A0A9Q0E8U3</accession>
<evidence type="ECO:0000256" key="2">
    <source>
        <dbReference type="ARBA" id="ARBA00022679"/>
    </source>
</evidence>
<dbReference type="SUPFAM" id="SSF52540">
    <property type="entry name" value="P-loop containing nucleoside triphosphate hydrolases"/>
    <property type="match status" value="1"/>
</dbReference>
<dbReference type="PANTHER" id="PTHR11783">
    <property type="entry name" value="SULFOTRANSFERASE SULT"/>
    <property type="match status" value="1"/>
</dbReference>
<evidence type="ECO:0000259" key="4">
    <source>
        <dbReference type="Pfam" id="PF00685"/>
    </source>
</evidence>
<dbReference type="EMBL" id="JANIIK010000047">
    <property type="protein sequence ID" value="KAJ3600995.1"/>
    <property type="molecule type" value="Genomic_DNA"/>
</dbReference>
<dbReference type="AlphaFoldDB" id="A0A9Q0E8U3"/>
<protein>
    <recommendedName>
        <fullName evidence="3">Sulfotransferase</fullName>
        <ecNumber evidence="3">2.8.2.-</ecNumber>
    </recommendedName>
</protein>
<dbReference type="GO" id="GO:0008146">
    <property type="term" value="F:sulfotransferase activity"/>
    <property type="evidence" value="ECO:0007669"/>
    <property type="project" value="InterPro"/>
</dbReference>
<name>A0A9Q0E8U3_9TELE</name>
<dbReference type="OrthoDB" id="205623at2759"/>
<dbReference type="InterPro" id="IPR027417">
    <property type="entry name" value="P-loop_NTPase"/>
</dbReference>
<dbReference type="Pfam" id="PF00685">
    <property type="entry name" value="Sulfotransfer_1"/>
    <property type="match status" value="1"/>
</dbReference>
<comment type="similarity">
    <text evidence="1 3">Belongs to the sulfotransferase 1 family.</text>
</comment>
<reference evidence="5" key="1">
    <citation type="submission" date="2022-07" db="EMBL/GenBank/DDBJ databases">
        <title>Chromosome-level genome of Muraenolepis orangiensis.</title>
        <authorList>
            <person name="Kim J."/>
        </authorList>
    </citation>
    <scope>NUCLEOTIDE SEQUENCE</scope>
    <source>
        <strain evidence="5">KU_S4_2022</strain>
        <tissue evidence="5">Muscle</tissue>
    </source>
</reference>
<sequence>MDLINPWGLATLEMMFAAHLPPAQPLPQRVGVCFKAAVTRICRFLGKELNDESIDEIIEKSTFNNVKKDPKEFLPADEFKCHFMRKGKIGDWKNTFSVAQSERSDQILQEQLGDLSLEFTWDTAAAHQPQEKP</sequence>
<dbReference type="EC" id="2.8.2.-" evidence="3"/>
<evidence type="ECO:0000313" key="6">
    <source>
        <dbReference type="Proteomes" id="UP001148018"/>
    </source>
</evidence>
<organism evidence="5 6">
    <name type="scientific">Muraenolepis orangiensis</name>
    <name type="common">Patagonian moray cod</name>
    <dbReference type="NCBI Taxonomy" id="630683"/>
    <lineage>
        <taxon>Eukaryota</taxon>
        <taxon>Metazoa</taxon>
        <taxon>Chordata</taxon>
        <taxon>Craniata</taxon>
        <taxon>Vertebrata</taxon>
        <taxon>Euteleostomi</taxon>
        <taxon>Actinopterygii</taxon>
        <taxon>Neopterygii</taxon>
        <taxon>Teleostei</taxon>
        <taxon>Neoteleostei</taxon>
        <taxon>Acanthomorphata</taxon>
        <taxon>Zeiogadaria</taxon>
        <taxon>Gadariae</taxon>
        <taxon>Gadiformes</taxon>
        <taxon>Muraenolepidoidei</taxon>
        <taxon>Muraenolepididae</taxon>
        <taxon>Muraenolepis</taxon>
    </lineage>
</organism>